<sequence>MKTRRRAPGRRSGWLRFLGYGGSTLLVLAAVAVLALPLLGGGRDAGASAGPQTTGDPRTAAGPQGAGGRQQPSAAGDPRRPSGQGDVPDPRQDPLGQAGGGDQGPEMPLPGGGARDYCPRGLGAVQYGMTGLTVTVQLRGAAFVQVEVHLQGLTSLKQTTQVKGGRPHTFVFRQATADRVERIQVRSMGTTVPQTCDLRLT</sequence>
<proteinExistence type="predicted"/>
<protein>
    <submittedName>
        <fullName evidence="2">Uncharacterized protein</fullName>
    </submittedName>
</protein>
<organism evidence="2 3">
    <name type="scientific">Thermomonospora echinospora</name>
    <dbReference type="NCBI Taxonomy" id="1992"/>
    <lineage>
        <taxon>Bacteria</taxon>
        <taxon>Bacillati</taxon>
        <taxon>Actinomycetota</taxon>
        <taxon>Actinomycetes</taxon>
        <taxon>Streptosporangiales</taxon>
        <taxon>Thermomonosporaceae</taxon>
        <taxon>Thermomonospora</taxon>
    </lineage>
</organism>
<evidence type="ECO:0000256" key="1">
    <source>
        <dbReference type="SAM" id="MobiDB-lite"/>
    </source>
</evidence>
<keyword evidence="3" id="KW-1185">Reference proteome</keyword>
<dbReference type="Proteomes" id="UP000236723">
    <property type="component" value="Unassembled WGS sequence"/>
</dbReference>
<dbReference type="EMBL" id="FNVO01000023">
    <property type="protein sequence ID" value="SEG89180.1"/>
    <property type="molecule type" value="Genomic_DNA"/>
</dbReference>
<evidence type="ECO:0000313" key="3">
    <source>
        <dbReference type="Proteomes" id="UP000236723"/>
    </source>
</evidence>
<feature type="compositionally biased region" description="Low complexity" evidence="1">
    <location>
        <begin position="57"/>
        <end position="76"/>
    </location>
</feature>
<dbReference type="RefSeq" id="WP_103943667.1">
    <property type="nucleotide sequence ID" value="NZ_FNVO01000023.1"/>
</dbReference>
<accession>A0A1H6DV93</accession>
<feature type="region of interest" description="Disordered" evidence="1">
    <location>
        <begin position="44"/>
        <end position="115"/>
    </location>
</feature>
<dbReference type="OrthoDB" id="3477965at2"/>
<name>A0A1H6DV93_9ACTN</name>
<gene>
    <name evidence="2" type="ORF">SAMN04489712_12337</name>
</gene>
<dbReference type="AlphaFoldDB" id="A0A1H6DV93"/>
<evidence type="ECO:0000313" key="2">
    <source>
        <dbReference type="EMBL" id="SEG89180.1"/>
    </source>
</evidence>
<reference evidence="3" key="1">
    <citation type="submission" date="2016-10" db="EMBL/GenBank/DDBJ databases">
        <authorList>
            <person name="Varghese N."/>
            <person name="Submissions S."/>
        </authorList>
    </citation>
    <scope>NUCLEOTIDE SEQUENCE [LARGE SCALE GENOMIC DNA]</scope>
    <source>
        <strain evidence="3">DSM 43163</strain>
    </source>
</reference>